<evidence type="ECO:0000313" key="1">
    <source>
        <dbReference type="EMBL" id="KAJ6348587.1"/>
    </source>
</evidence>
<reference evidence="1" key="2">
    <citation type="journal article" date="2023" name="Int. J. Mol. Sci.">
        <title>De Novo Assembly and Annotation of 11 Diverse Shrub Willow (Salix) Genomes Reveals Novel Gene Organization in Sex-Linked Regions.</title>
        <authorList>
            <person name="Hyden B."/>
            <person name="Feng K."/>
            <person name="Yates T.B."/>
            <person name="Jawdy S."/>
            <person name="Cereghino C."/>
            <person name="Smart L.B."/>
            <person name="Muchero W."/>
        </authorList>
    </citation>
    <scope>NUCLEOTIDE SEQUENCE</scope>
    <source>
        <tissue evidence="1">Shoot tip</tissue>
    </source>
</reference>
<proteinExistence type="predicted"/>
<comment type="caution">
    <text evidence="1">The sequence shown here is derived from an EMBL/GenBank/DDBJ whole genome shotgun (WGS) entry which is preliminary data.</text>
</comment>
<organism evidence="1 2">
    <name type="scientific">Salix suchowensis</name>
    <dbReference type="NCBI Taxonomy" id="1278906"/>
    <lineage>
        <taxon>Eukaryota</taxon>
        <taxon>Viridiplantae</taxon>
        <taxon>Streptophyta</taxon>
        <taxon>Embryophyta</taxon>
        <taxon>Tracheophyta</taxon>
        <taxon>Spermatophyta</taxon>
        <taxon>Magnoliopsida</taxon>
        <taxon>eudicotyledons</taxon>
        <taxon>Gunneridae</taxon>
        <taxon>Pentapetalae</taxon>
        <taxon>rosids</taxon>
        <taxon>fabids</taxon>
        <taxon>Malpighiales</taxon>
        <taxon>Salicaceae</taxon>
        <taxon>Saliceae</taxon>
        <taxon>Salix</taxon>
    </lineage>
</organism>
<gene>
    <name evidence="1" type="ORF">OIU77_006211</name>
</gene>
<dbReference type="EMBL" id="JAPFFI010000018">
    <property type="protein sequence ID" value="KAJ6348587.1"/>
    <property type="molecule type" value="Genomic_DNA"/>
</dbReference>
<sequence length="48" mass="5567">MDMHSSVGKCQAYIFWNNLVLIQASLSFCKLQLLPVPSSLRREEKQKK</sequence>
<accession>A0ABQ9ALH8</accession>
<protein>
    <submittedName>
        <fullName evidence="1">Uncharacterized protein</fullName>
    </submittedName>
</protein>
<reference evidence="1" key="1">
    <citation type="submission" date="2022-10" db="EMBL/GenBank/DDBJ databases">
        <authorList>
            <person name="Hyden B.L."/>
            <person name="Feng K."/>
            <person name="Yates T."/>
            <person name="Jawdy S."/>
            <person name="Smart L.B."/>
            <person name="Muchero W."/>
        </authorList>
    </citation>
    <scope>NUCLEOTIDE SEQUENCE</scope>
    <source>
        <tissue evidence="1">Shoot tip</tissue>
    </source>
</reference>
<name>A0ABQ9ALH8_9ROSI</name>
<evidence type="ECO:0000313" key="2">
    <source>
        <dbReference type="Proteomes" id="UP001141253"/>
    </source>
</evidence>
<keyword evidence="2" id="KW-1185">Reference proteome</keyword>
<dbReference type="Proteomes" id="UP001141253">
    <property type="component" value="Chromosome 19"/>
</dbReference>